<gene>
    <name evidence="4" type="primary">UGT73W2</name>
</gene>
<keyword evidence="3 4" id="KW-0808">Transferase</keyword>
<comment type="similarity">
    <text evidence="1">Belongs to the UDP-glycosyltransferase family.</text>
</comment>
<reference evidence="4" key="1">
    <citation type="journal article" date="2012" name="BMC Genomics">
        <title>Phylogenomic analysis of UDP glycosyltransferase 1 multigene family in Linum usitatissimum identified genes with varied expression patterns.</title>
        <authorList>
            <person name="Barvkar V.T."/>
            <person name="Pardeshi V.C."/>
            <person name="Kale S.M."/>
            <person name="Kadoo N.Y."/>
            <person name="Gupta V.S."/>
        </authorList>
    </citation>
    <scope>NUCLEOTIDE SEQUENCE</scope>
</reference>
<name>I2BH41_LINUS</name>
<evidence type="ECO:0000256" key="2">
    <source>
        <dbReference type="ARBA" id="ARBA00022676"/>
    </source>
</evidence>
<proteinExistence type="inferred from homology"/>
<sequence>MATETPQPHPLHFVLIPFMAQGHLLPMTDIAKLFARHGVLVTFITTPVNAGRVRATLARAAADSPAVQIRVEEVEFPCEEEEEGGGDGLLLLPKHCESLDQLPSLGLGSNFYYSTDSLRKPVEKLFKGLRPRPSCVVSDMCLPFTAHVAEKFGVPRITFNGLSTFTLLCLRYIHVDKNIMDAVGLDSEPFVVPGIPDRVELTKNQLPLSMTDGLDQFGQQLVVAEGLSYGMIVNSFEELDPEYVEMYKVAMGGKAWCVGPVSLVNESQLDRLQRGNNAQYADGESECLKWLDLQKPDSTIYMCLGSICNIPTSQLIELAMGLEASNFPFIWVVGNRGEASEELWKWMDEYGFEKKTKGRGFLIRGWAPQMVILAHQAVGGFLTHCGWNSTLEGICAGVTMLTWPLFGDQFCNERLIVDVLKIGMGIGANNTMKWGEEKKVGVLVKKENVKKGIDELMREGEEGDMRRKRVKELSEKSKLALLEGGSSYVNIERLKQDIMEQTSIKSCKKNTVGL</sequence>
<dbReference type="GO" id="GO:0035251">
    <property type="term" value="F:UDP-glucosyltransferase activity"/>
    <property type="evidence" value="ECO:0007669"/>
    <property type="project" value="TreeGrafter"/>
</dbReference>
<dbReference type="FunFam" id="3.40.50.2000:FF:000047">
    <property type="entry name" value="Glycosyltransferase"/>
    <property type="match status" value="1"/>
</dbReference>
<accession>I2BH41</accession>
<dbReference type="Pfam" id="PF00201">
    <property type="entry name" value="UDPGT"/>
    <property type="match status" value="1"/>
</dbReference>
<dbReference type="EMBL" id="JN088310">
    <property type="protein sequence ID" value="AFJ52937.1"/>
    <property type="molecule type" value="Genomic_DNA"/>
</dbReference>
<dbReference type="CDD" id="cd03784">
    <property type="entry name" value="GT1_Gtf-like"/>
    <property type="match status" value="1"/>
</dbReference>
<dbReference type="SUPFAM" id="SSF53756">
    <property type="entry name" value="UDP-Glycosyltransferase/glycogen phosphorylase"/>
    <property type="match status" value="1"/>
</dbReference>
<keyword evidence="2" id="KW-0328">Glycosyltransferase</keyword>
<dbReference type="InterPro" id="IPR002213">
    <property type="entry name" value="UDP_glucos_trans"/>
</dbReference>
<evidence type="ECO:0000313" key="4">
    <source>
        <dbReference type="EMBL" id="AFJ52937.1"/>
    </source>
</evidence>
<evidence type="ECO:0000256" key="3">
    <source>
        <dbReference type="ARBA" id="ARBA00022679"/>
    </source>
</evidence>
<dbReference type="PANTHER" id="PTHR48047">
    <property type="entry name" value="GLYCOSYLTRANSFERASE"/>
    <property type="match status" value="1"/>
</dbReference>
<dbReference type="Gene3D" id="3.40.50.2000">
    <property type="entry name" value="Glycogen Phosphorylase B"/>
    <property type="match status" value="2"/>
</dbReference>
<dbReference type="AlphaFoldDB" id="I2BH41"/>
<dbReference type="PANTHER" id="PTHR48047:SF241">
    <property type="entry name" value="GLYCOSYLTRANSFERASE"/>
    <property type="match status" value="1"/>
</dbReference>
<protein>
    <submittedName>
        <fullName evidence="4">UDP-glycosyltransferase 1</fullName>
    </submittedName>
</protein>
<organism evidence="4">
    <name type="scientific">Linum usitatissimum</name>
    <name type="common">Flax</name>
    <name type="synonym">Linum humile</name>
    <dbReference type="NCBI Taxonomy" id="4006"/>
    <lineage>
        <taxon>Eukaryota</taxon>
        <taxon>Viridiplantae</taxon>
        <taxon>Streptophyta</taxon>
        <taxon>Embryophyta</taxon>
        <taxon>Tracheophyta</taxon>
        <taxon>Spermatophyta</taxon>
        <taxon>Magnoliopsida</taxon>
        <taxon>eudicotyledons</taxon>
        <taxon>Gunneridae</taxon>
        <taxon>Pentapetalae</taxon>
        <taxon>rosids</taxon>
        <taxon>fabids</taxon>
        <taxon>Malpighiales</taxon>
        <taxon>Linaceae</taxon>
        <taxon>Linum</taxon>
    </lineage>
</organism>
<evidence type="ECO:0000256" key="1">
    <source>
        <dbReference type="ARBA" id="ARBA00009995"/>
    </source>
</evidence>